<accession>A0A497XQC4</accession>
<dbReference type="Proteomes" id="UP000268908">
    <property type="component" value="Unassembled WGS sequence"/>
</dbReference>
<keyword evidence="1" id="KW-0472">Membrane</keyword>
<keyword evidence="3 5" id="KW-0067">ATP-binding</keyword>
<dbReference type="InterPro" id="IPR017871">
    <property type="entry name" value="ABC_transporter-like_CS"/>
</dbReference>
<dbReference type="Pfam" id="PF00005">
    <property type="entry name" value="ABC_tran"/>
    <property type="match status" value="1"/>
</dbReference>
<dbReference type="InterPro" id="IPR003593">
    <property type="entry name" value="AAA+_ATPase"/>
</dbReference>
<evidence type="ECO:0000313" key="6">
    <source>
        <dbReference type="Proteomes" id="UP000268908"/>
    </source>
</evidence>
<dbReference type="InterPro" id="IPR027417">
    <property type="entry name" value="P-loop_NTPase"/>
</dbReference>
<protein>
    <submittedName>
        <fullName evidence="5">Iron complex transport system ATP-binding protein</fullName>
    </submittedName>
</protein>
<reference evidence="5 6" key="1">
    <citation type="submission" date="2018-10" db="EMBL/GenBank/DDBJ databases">
        <title>Genomic Encyclopedia of Type Strains, Phase IV (KMG-IV): sequencing the most valuable type-strain genomes for metagenomic binning, comparative biology and taxonomic classification.</title>
        <authorList>
            <person name="Goeker M."/>
        </authorList>
    </citation>
    <scope>NUCLEOTIDE SEQUENCE [LARGE SCALE GENOMIC DNA]</scope>
    <source>
        <strain evidence="5 6">DSM 26916</strain>
    </source>
</reference>
<proteinExistence type="predicted"/>
<keyword evidence="6" id="KW-1185">Reference proteome</keyword>
<dbReference type="Gene3D" id="3.40.50.300">
    <property type="entry name" value="P-loop containing nucleotide triphosphate hydrolases"/>
    <property type="match status" value="1"/>
</dbReference>
<dbReference type="RefSeq" id="WP_121240241.1">
    <property type="nucleotide sequence ID" value="NZ_BHVV01000002.1"/>
</dbReference>
<dbReference type="GO" id="GO:0016887">
    <property type="term" value="F:ATP hydrolysis activity"/>
    <property type="evidence" value="ECO:0007669"/>
    <property type="project" value="InterPro"/>
</dbReference>
<evidence type="ECO:0000313" key="5">
    <source>
        <dbReference type="EMBL" id="RLJ68329.1"/>
    </source>
</evidence>
<dbReference type="CDD" id="cd03214">
    <property type="entry name" value="ABC_Iron-Siderophores_B12_Hemin"/>
    <property type="match status" value="1"/>
</dbReference>
<feature type="domain" description="ABC transporter" evidence="4">
    <location>
        <begin position="3"/>
        <end position="236"/>
    </location>
</feature>
<name>A0A497XQC4_9PROT</name>
<gene>
    <name evidence="5" type="ORF">DFR35_0888</name>
</gene>
<dbReference type="OrthoDB" id="5296765at2"/>
<sequence length="251" mass="27313">MTLATRKLSVSIAGRDVCRDLDLTVEPGSRWSILGVNGVGKTTLLSTLAGLRPAQGGEVLLDGRPLDETPARDRAQRLGLMAQEDRDDPEATVREVALLGRLPHLAWWQAETGRDEALARYAIEAVGLAGLEERRAATLSGGERRRLALAALLAQEVPLLLLDEPTSHLDMHQQIALLDLLVGWSERTLVMTLHEVNLAARYCSHVLLLFGDGQCCAGPVADMLSAEVLTRLYRHPVAAIDTPHGSHYFPV</sequence>
<dbReference type="PANTHER" id="PTHR42794:SF2">
    <property type="entry name" value="ABC TRANSPORTER ATP-BINDING PROTEIN"/>
    <property type="match status" value="1"/>
</dbReference>
<evidence type="ECO:0000256" key="2">
    <source>
        <dbReference type="ARBA" id="ARBA00022741"/>
    </source>
</evidence>
<organism evidence="5 6">
    <name type="scientific">Sulfurisoma sediminicola</name>
    <dbReference type="NCBI Taxonomy" id="1381557"/>
    <lineage>
        <taxon>Bacteria</taxon>
        <taxon>Pseudomonadati</taxon>
        <taxon>Pseudomonadota</taxon>
        <taxon>Betaproteobacteria</taxon>
        <taxon>Nitrosomonadales</taxon>
        <taxon>Sterolibacteriaceae</taxon>
        <taxon>Sulfurisoma</taxon>
    </lineage>
</organism>
<evidence type="ECO:0000259" key="4">
    <source>
        <dbReference type="PROSITE" id="PS50893"/>
    </source>
</evidence>
<dbReference type="PROSITE" id="PS00211">
    <property type="entry name" value="ABC_TRANSPORTER_1"/>
    <property type="match status" value="1"/>
</dbReference>
<comment type="caution">
    <text evidence="5">The sequence shown here is derived from an EMBL/GenBank/DDBJ whole genome shotgun (WGS) entry which is preliminary data.</text>
</comment>
<dbReference type="SUPFAM" id="SSF52540">
    <property type="entry name" value="P-loop containing nucleoside triphosphate hydrolases"/>
    <property type="match status" value="1"/>
</dbReference>
<dbReference type="PROSITE" id="PS50893">
    <property type="entry name" value="ABC_TRANSPORTER_2"/>
    <property type="match status" value="1"/>
</dbReference>
<keyword evidence="2" id="KW-0547">Nucleotide-binding</keyword>
<evidence type="ECO:0000256" key="1">
    <source>
        <dbReference type="ARBA" id="ARBA00022475"/>
    </source>
</evidence>
<evidence type="ECO:0000256" key="3">
    <source>
        <dbReference type="ARBA" id="ARBA00022840"/>
    </source>
</evidence>
<dbReference type="EMBL" id="RCCI01000004">
    <property type="protein sequence ID" value="RLJ68329.1"/>
    <property type="molecule type" value="Genomic_DNA"/>
</dbReference>
<dbReference type="InterPro" id="IPR003439">
    <property type="entry name" value="ABC_transporter-like_ATP-bd"/>
</dbReference>
<dbReference type="SMART" id="SM00382">
    <property type="entry name" value="AAA"/>
    <property type="match status" value="1"/>
</dbReference>
<dbReference type="PANTHER" id="PTHR42794">
    <property type="entry name" value="HEMIN IMPORT ATP-BINDING PROTEIN HMUV"/>
    <property type="match status" value="1"/>
</dbReference>
<dbReference type="GO" id="GO:0005524">
    <property type="term" value="F:ATP binding"/>
    <property type="evidence" value="ECO:0007669"/>
    <property type="project" value="UniProtKB-KW"/>
</dbReference>
<keyword evidence="1" id="KW-1003">Cell membrane</keyword>
<dbReference type="AlphaFoldDB" id="A0A497XQC4"/>